<evidence type="ECO:0000259" key="1">
    <source>
        <dbReference type="Pfam" id="PF23639"/>
    </source>
</evidence>
<evidence type="ECO:0000313" key="3">
    <source>
        <dbReference type="Proteomes" id="UP000824334"/>
    </source>
</evidence>
<protein>
    <recommendedName>
        <fullName evidence="1">DUF7146 domain-containing protein</fullName>
    </recommendedName>
</protein>
<organism evidence="2 3">
    <name type="scientific">Brevundimonas nasdae</name>
    <dbReference type="NCBI Taxonomy" id="172043"/>
    <lineage>
        <taxon>Bacteria</taxon>
        <taxon>Pseudomonadati</taxon>
        <taxon>Pseudomonadota</taxon>
        <taxon>Alphaproteobacteria</taxon>
        <taxon>Caulobacterales</taxon>
        <taxon>Caulobacteraceae</taxon>
        <taxon>Brevundimonas</taxon>
    </lineage>
</organism>
<dbReference type="Pfam" id="PF23639">
    <property type="entry name" value="DUF7146"/>
    <property type="match status" value="1"/>
</dbReference>
<name>A0ABX8TPB0_9CAUL</name>
<dbReference type="EMBL" id="CP080035">
    <property type="protein sequence ID" value="QYC12400.1"/>
    <property type="molecule type" value="Genomic_DNA"/>
</dbReference>
<dbReference type="InterPro" id="IPR055570">
    <property type="entry name" value="DUF7146"/>
</dbReference>
<feature type="domain" description="DUF7146" evidence="1">
    <location>
        <begin position="128"/>
        <end position="227"/>
    </location>
</feature>
<evidence type="ECO:0000313" key="2">
    <source>
        <dbReference type="EMBL" id="QYC12400.1"/>
    </source>
</evidence>
<dbReference type="Proteomes" id="UP000824334">
    <property type="component" value="Plasmid unnamed1"/>
</dbReference>
<dbReference type="GeneID" id="94377255"/>
<keyword evidence="2" id="KW-0614">Plasmid</keyword>
<proteinExistence type="predicted"/>
<accession>A0ABX8TPB0</accession>
<gene>
    <name evidence="2" type="ORF">KWG56_18325</name>
</gene>
<reference evidence="2 3" key="1">
    <citation type="submission" date="2021-07" db="EMBL/GenBank/DDBJ databases">
        <title>Isolation and characterization of bacteria from a gold mining with a capacity of golden bioaccumulation.</title>
        <authorList>
            <person name="Yang X.J."/>
        </authorList>
    </citation>
    <scope>NUCLEOTIDE SEQUENCE [LARGE SCALE GENOMIC DNA]</scope>
    <source>
        <strain evidence="2 3">Au29</strain>
        <plasmid evidence="2 3">unnamed1</plasmid>
    </source>
</reference>
<keyword evidence="3" id="KW-1185">Reference proteome</keyword>
<dbReference type="RefSeq" id="WP_219373717.1">
    <property type="nucleotide sequence ID" value="NZ_CP080035.1"/>
</dbReference>
<geneLocation type="plasmid" evidence="2 3">
    <name>unnamed1</name>
</geneLocation>
<sequence>MSDSTLFADARRRVAISQVLGVQLLHREGKGLRGPCPICAASLARYKAGEKWAGAFQVEKDDTRWRCHSCHPNSGDVIDLEHALRGKEGQTARDAAMRLLNMDISETDRKHVDLDRTLKANAALQAFKNEQAVRLWRDATGAAGTLAEVYLRFRGFRGLVLQNALSVLRFHPAAYHSGRGKEKRYAPALIGLIMTPWGPTGGVAVTYLAKDGQGKSDLVPQKKVWGPERRADPNGVLRYGGVWLAPPNGPGQLIVGEGIETVGSAAIMYGAPARPVATLGLKALQGLWLADDLGRVDLSDLRSNPAYPAFVWPSPPDNPWDGPIICLDMDNNEIQVKARTHTGSDFTLMKLDGRSRAAICAILSADAWLSAGCTGCAFAIPPSGMDLNDQLQASFAGLSDGRLRVAMLDRFHDEVRPVPVDLDA</sequence>